<dbReference type="PANTHER" id="PTHR48078">
    <property type="entry name" value="THREONINE DEHYDRATASE, MITOCHONDRIAL-RELATED"/>
    <property type="match status" value="1"/>
</dbReference>
<keyword evidence="5" id="KW-0456">Lyase</keyword>
<dbReference type="EC" id="4.3.1.17" evidence="3"/>
<sequence>QTPLVESLPLSAATGCQVLLKMDALQPSGSFKDRGMAYMCAALQSRGVTDLISSSGGNAGLAASAAGRKLGMRVRVVVPTTTKPIMIEKMRAHGAEVEVHGANWNAADELAR</sequence>
<dbReference type="SUPFAM" id="SSF53686">
    <property type="entry name" value="Tryptophan synthase beta subunit-like PLP-dependent enzymes"/>
    <property type="match status" value="1"/>
</dbReference>
<dbReference type="PROSITE" id="PS00165">
    <property type="entry name" value="DEHYDRATASE_SER_THR"/>
    <property type="match status" value="1"/>
</dbReference>
<proteinExistence type="inferred from homology"/>
<dbReference type="GO" id="GO:0030170">
    <property type="term" value="F:pyridoxal phosphate binding"/>
    <property type="evidence" value="ECO:0007669"/>
    <property type="project" value="InterPro"/>
</dbReference>
<evidence type="ECO:0000259" key="7">
    <source>
        <dbReference type="Pfam" id="PF00291"/>
    </source>
</evidence>
<dbReference type="GO" id="GO:0006565">
    <property type="term" value="P:L-serine catabolic process"/>
    <property type="evidence" value="ECO:0007669"/>
    <property type="project" value="TreeGrafter"/>
</dbReference>
<evidence type="ECO:0000313" key="9">
    <source>
        <dbReference type="Proteomes" id="UP000013827"/>
    </source>
</evidence>
<dbReference type="GO" id="GO:0003941">
    <property type="term" value="F:L-serine ammonia-lyase activity"/>
    <property type="evidence" value="ECO:0007669"/>
    <property type="project" value="UniProtKB-EC"/>
</dbReference>
<dbReference type="AlphaFoldDB" id="A0A0D3JYR9"/>
<dbReference type="InterPro" id="IPR050147">
    <property type="entry name" value="Ser/Thr_Dehydratase"/>
</dbReference>
<dbReference type="GO" id="GO:0009097">
    <property type="term" value="P:isoleucine biosynthetic process"/>
    <property type="evidence" value="ECO:0007669"/>
    <property type="project" value="TreeGrafter"/>
</dbReference>
<evidence type="ECO:0000256" key="6">
    <source>
        <dbReference type="ARBA" id="ARBA00049406"/>
    </source>
</evidence>
<keyword evidence="9" id="KW-1185">Reference proteome</keyword>
<evidence type="ECO:0000313" key="8">
    <source>
        <dbReference type="EnsemblProtists" id="EOD28654"/>
    </source>
</evidence>
<comment type="cofactor">
    <cofactor evidence="1">
        <name>pyridoxal 5'-phosphate</name>
        <dbReference type="ChEBI" id="CHEBI:597326"/>
    </cofactor>
</comment>
<reference evidence="9" key="1">
    <citation type="journal article" date="2013" name="Nature">
        <title>Pan genome of the phytoplankton Emiliania underpins its global distribution.</title>
        <authorList>
            <person name="Read B.A."/>
            <person name="Kegel J."/>
            <person name="Klute M.J."/>
            <person name="Kuo A."/>
            <person name="Lefebvre S.C."/>
            <person name="Maumus F."/>
            <person name="Mayer C."/>
            <person name="Miller J."/>
            <person name="Monier A."/>
            <person name="Salamov A."/>
            <person name="Young J."/>
            <person name="Aguilar M."/>
            <person name="Claverie J.M."/>
            <person name="Frickenhaus S."/>
            <person name="Gonzalez K."/>
            <person name="Herman E.K."/>
            <person name="Lin Y.C."/>
            <person name="Napier J."/>
            <person name="Ogata H."/>
            <person name="Sarno A.F."/>
            <person name="Shmutz J."/>
            <person name="Schroeder D."/>
            <person name="de Vargas C."/>
            <person name="Verret F."/>
            <person name="von Dassow P."/>
            <person name="Valentin K."/>
            <person name="Van de Peer Y."/>
            <person name="Wheeler G."/>
            <person name="Dacks J.B."/>
            <person name="Delwiche C.F."/>
            <person name="Dyhrman S.T."/>
            <person name="Glockner G."/>
            <person name="John U."/>
            <person name="Richards T."/>
            <person name="Worden A.Z."/>
            <person name="Zhang X."/>
            <person name="Grigoriev I.V."/>
            <person name="Allen A.E."/>
            <person name="Bidle K."/>
            <person name="Borodovsky M."/>
            <person name="Bowler C."/>
            <person name="Brownlee C."/>
            <person name="Cock J.M."/>
            <person name="Elias M."/>
            <person name="Gladyshev V.N."/>
            <person name="Groth M."/>
            <person name="Guda C."/>
            <person name="Hadaegh A."/>
            <person name="Iglesias-Rodriguez M.D."/>
            <person name="Jenkins J."/>
            <person name="Jones B.M."/>
            <person name="Lawson T."/>
            <person name="Leese F."/>
            <person name="Lindquist E."/>
            <person name="Lobanov A."/>
            <person name="Lomsadze A."/>
            <person name="Malik S.B."/>
            <person name="Marsh M.E."/>
            <person name="Mackinder L."/>
            <person name="Mock T."/>
            <person name="Mueller-Roeber B."/>
            <person name="Pagarete A."/>
            <person name="Parker M."/>
            <person name="Probert I."/>
            <person name="Quesneville H."/>
            <person name="Raines C."/>
            <person name="Rensing S.A."/>
            <person name="Riano-Pachon D.M."/>
            <person name="Richier S."/>
            <person name="Rokitta S."/>
            <person name="Shiraiwa Y."/>
            <person name="Soanes D.M."/>
            <person name="van der Giezen M."/>
            <person name="Wahlund T.M."/>
            <person name="Williams B."/>
            <person name="Wilson W."/>
            <person name="Wolfe G."/>
            <person name="Wurch L.L."/>
        </authorList>
    </citation>
    <scope>NUCLEOTIDE SEQUENCE</scope>
</reference>
<evidence type="ECO:0000256" key="1">
    <source>
        <dbReference type="ARBA" id="ARBA00001933"/>
    </source>
</evidence>
<dbReference type="PANTHER" id="PTHR48078:SF2">
    <property type="entry name" value="CATABOLIC L-SERINE_THREONINE DEHYDRATASE"/>
    <property type="match status" value="1"/>
</dbReference>
<dbReference type="InterPro" id="IPR000634">
    <property type="entry name" value="Ser/Thr_deHydtase_PyrdxlP-BS"/>
</dbReference>
<evidence type="ECO:0000256" key="3">
    <source>
        <dbReference type="ARBA" id="ARBA00012093"/>
    </source>
</evidence>
<evidence type="ECO:0000256" key="4">
    <source>
        <dbReference type="ARBA" id="ARBA00022898"/>
    </source>
</evidence>
<protein>
    <recommendedName>
        <fullName evidence="3">L-serine ammonia-lyase</fullName>
        <ecNumber evidence="3">4.3.1.17</ecNumber>
    </recommendedName>
</protein>
<dbReference type="HOGENOM" id="CLU_021152_5_0_1"/>
<dbReference type="InterPro" id="IPR036052">
    <property type="entry name" value="TrpB-like_PALP_sf"/>
</dbReference>
<dbReference type="STRING" id="2903.R1F5Z0"/>
<evidence type="ECO:0000256" key="5">
    <source>
        <dbReference type="ARBA" id="ARBA00023239"/>
    </source>
</evidence>
<dbReference type="Proteomes" id="UP000013827">
    <property type="component" value="Unassembled WGS sequence"/>
</dbReference>
<accession>A0A0D3JYR9</accession>
<dbReference type="eggNOG" id="KOG1250">
    <property type="taxonomic scope" value="Eukaryota"/>
</dbReference>
<dbReference type="GO" id="GO:0004794">
    <property type="term" value="F:threonine deaminase activity"/>
    <property type="evidence" value="ECO:0007669"/>
    <property type="project" value="TreeGrafter"/>
</dbReference>
<name>A0A0D3JYR9_EMIH1</name>
<dbReference type="PaxDb" id="2903-EOD28654"/>
<keyword evidence="4" id="KW-0663">Pyridoxal phosphate</keyword>
<feature type="domain" description="Tryptophan synthase beta chain-like PALP" evidence="7">
    <location>
        <begin position="1"/>
        <end position="111"/>
    </location>
</feature>
<dbReference type="KEGG" id="ehx:EMIHUDRAFT_48423"/>
<reference evidence="8" key="2">
    <citation type="submission" date="2024-10" db="UniProtKB">
        <authorList>
            <consortium name="EnsemblProtists"/>
        </authorList>
    </citation>
    <scope>IDENTIFICATION</scope>
</reference>
<dbReference type="GO" id="GO:0006567">
    <property type="term" value="P:L-threonine catabolic process"/>
    <property type="evidence" value="ECO:0007669"/>
    <property type="project" value="TreeGrafter"/>
</dbReference>
<dbReference type="EnsemblProtists" id="EOD28654">
    <property type="protein sequence ID" value="EOD28654"/>
    <property type="gene ID" value="EMIHUDRAFT_48423"/>
</dbReference>
<dbReference type="GeneID" id="17274199"/>
<dbReference type="Pfam" id="PF00291">
    <property type="entry name" value="PALP"/>
    <property type="match status" value="1"/>
</dbReference>
<organism evidence="8 9">
    <name type="scientific">Emiliania huxleyi (strain CCMP1516)</name>
    <dbReference type="NCBI Taxonomy" id="280463"/>
    <lineage>
        <taxon>Eukaryota</taxon>
        <taxon>Haptista</taxon>
        <taxon>Haptophyta</taxon>
        <taxon>Prymnesiophyceae</taxon>
        <taxon>Isochrysidales</taxon>
        <taxon>Noelaerhabdaceae</taxon>
        <taxon>Emiliania</taxon>
    </lineage>
</organism>
<comment type="catalytic activity">
    <reaction evidence="6">
        <text>L-serine = pyruvate + NH4(+)</text>
        <dbReference type="Rhea" id="RHEA:19169"/>
        <dbReference type="ChEBI" id="CHEBI:15361"/>
        <dbReference type="ChEBI" id="CHEBI:28938"/>
        <dbReference type="ChEBI" id="CHEBI:33384"/>
        <dbReference type="EC" id="4.3.1.17"/>
    </reaction>
</comment>
<dbReference type="Gene3D" id="3.40.50.1100">
    <property type="match status" value="2"/>
</dbReference>
<evidence type="ECO:0000256" key="2">
    <source>
        <dbReference type="ARBA" id="ARBA00010869"/>
    </source>
</evidence>
<comment type="similarity">
    <text evidence="2">Belongs to the serine/threonine dehydratase family.</text>
</comment>
<dbReference type="RefSeq" id="XP_005781083.1">
    <property type="nucleotide sequence ID" value="XM_005781026.1"/>
</dbReference>
<dbReference type="InterPro" id="IPR001926">
    <property type="entry name" value="TrpB-like_PALP"/>
</dbReference>